<dbReference type="EMBL" id="JXRR01000017">
    <property type="protein sequence ID" value="KIL46175.1"/>
    <property type="molecule type" value="Genomic_DNA"/>
</dbReference>
<name>A0A0C2R7E5_9BACL</name>
<dbReference type="RefSeq" id="WP_156969530.1">
    <property type="nucleotide sequence ID" value="NZ_JXRR01000017.1"/>
</dbReference>
<evidence type="ECO:0000313" key="1">
    <source>
        <dbReference type="EMBL" id="KIL46175.1"/>
    </source>
</evidence>
<keyword evidence="2" id="KW-1185">Reference proteome</keyword>
<gene>
    <name evidence="1" type="ORF">KR50_28500</name>
</gene>
<dbReference type="Proteomes" id="UP000031972">
    <property type="component" value="Unassembled WGS sequence"/>
</dbReference>
<comment type="caution">
    <text evidence="1">The sequence shown here is derived from an EMBL/GenBank/DDBJ whole genome shotgun (WGS) entry which is preliminary data.</text>
</comment>
<sequence>MNEKELEAKGTPYIIVCGDGKRKVVPLKPYSRTTVIMNQNKVDRVLSEESEKF</sequence>
<dbReference type="PATRIC" id="fig|220754.4.peg.2864"/>
<dbReference type="AlphaFoldDB" id="A0A0C2R7E5"/>
<organism evidence="1 2">
    <name type="scientific">Jeotgalibacillus campisalis</name>
    <dbReference type="NCBI Taxonomy" id="220754"/>
    <lineage>
        <taxon>Bacteria</taxon>
        <taxon>Bacillati</taxon>
        <taxon>Bacillota</taxon>
        <taxon>Bacilli</taxon>
        <taxon>Bacillales</taxon>
        <taxon>Caryophanaceae</taxon>
        <taxon>Jeotgalibacillus</taxon>
    </lineage>
</organism>
<protein>
    <submittedName>
        <fullName evidence="1">Uncharacterized protein</fullName>
    </submittedName>
</protein>
<accession>A0A0C2R7E5</accession>
<dbReference type="OrthoDB" id="2738462at2"/>
<reference evidence="1 2" key="1">
    <citation type="submission" date="2015-01" db="EMBL/GenBank/DDBJ databases">
        <title>Jeotgalibacillus campisalis genome sequencing.</title>
        <authorList>
            <person name="Goh K.M."/>
            <person name="Chan K.-G."/>
            <person name="Yaakop A.S."/>
            <person name="Ee R."/>
            <person name="Gan H.M."/>
            <person name="Chan C.S."/>
        </authorList>
    </citation>
    <scope>NUCLEOTIDE SEQUENCE [LARGE SCALE GENOMIC DNA]</scope>
    <source>
        <strain evidence="1 2">SF-57</strain>
    </source>
</reference>
<evidence type="ECO:0000313" key="2">
    <source>
        <dbReference type="Proteomes" id="UP000031972"/>
    </source>
</evidence>
<proteinExistence type="predicted"/>